<evidence type="ECO:0000313" key="1">
    <source>
        <dbReference type="EMBL" id="OWZ21107.1"/>
    </source>
</evidence>
<name>A0A225WVK6_9STRA</name>
<gene>
    <name evidence="1" type="ORF">PHMEG_0004402</name>
</gene>
<evidence type="ECO:0008006" key="3">
    <source>
        <dbReference type="Google" id="ProtNLM"/>
    </source>
</evidence>
<evidence type="ECO:0000313" key="2">
    <source>
        <dbReference type="Proteomes" id="UP000198211"/>
    </source>
</evidence>
<keyword evidence="2" id="KW-1185">Reference proteome</keyword>
<reference evidence="2" key="1">
    <citation type="submission" date="2017-03" db="EMBL/GenBank/DDBJ databases">
        <title>Phytopthora megakarya and P. palmivora, two closely related causual agents of cacao black pod achieved similar genome size and gene model numbers by different mechanisms.</title>
        <authorList>
            <person name="Ali S."/>
            <person name="Shao J."/>
            <person name="Larry D.J."/>
            <person name="Kronmiller B."/>
            <person name="Shen D."/>
            <person name="Strem M.D."/>
            <person name="Melnick R.L."/>
            <person name="Guiltinan M.J."/>
            <person name="Tyler B.M."/>
            <person name="Meinhardt L.W."/>
            <person name="Bailey B.A."/>
        </authorList>
    </citation>
    <scope>NUCLEOTIDE SEQUENCE [LARGE SCALE GENOMIC DNA]</scope>
    <source>
        <strain evidence="2">zdho120</strain>
    </source>
</reference>
<dbReference type="OrthoDB" id="90756at2759"/>
<dbReference type="EMBL" id="NBNE01000258">
    <property type="protein sequence ID" value="OWZ21107.1"/>
    <property type="molecule type" value="Genomic_DNA"/>
</dbReference>
<comment type="caution">
    <text evidence="1">The sequence shown here is derived from an EMBL/GenBank/DDBJ whole genome shotgun (WGS) entry which is preliminary data.</text>
</comment>
<proteinExistence type="predicted"/>
<sequence length="140" mass="16494">MGVRTCKNELETKMRDCSEELEGMLETEVSSVQRYLQVVFGRRCTNGSQTNIPVKWLNRWNEQRQPFCEFHGTIDITPDLFKQTLIVMAHNPTYNVYLPVVYLFLEGKDEWSYWHALHWIHEPGKMQMSPAALHVTLKLH</sequence>
<dbReference type="Proteomes" id="UP000198211">
    <property type="component" value="Unassembled WGS sequence"/>
</dbReference>
<organism evidence="1 2">
    <name type="scientific">Phytophthora megakarya</name>
    <dbReference type="NCBI Taxonomy" id="4795"/>
    <lineage>
        <taxon>Eukaryota</taxon>
        <taxon>Sar</taxon>
        <taxon>Stramenopiles</taxon>
        <taxon>Oomycota</taxon>
        <taxon>Peronosporomycetes</taxon>
        <taxon>Peronosporales</taxon>
        <taxon>Peronosporaceae</taxon>
        <taxon>Phytophthora</taxon>
    </lineage>
</organism>
<protein>
    <recommendedName>
        <fullName evidence="3">MULE transposase domain-containing protein</fullName>
    </recommendedName>
</protein>
<accession>A0A225WVK6</accession>
<dbReference type="AlphaFoldDB" id="A0A225WVK6"/>